<evidence type="ECO:0000256" key="1">
    <source>
        <dbReference type="ARBA" id="ARBA00004123"/>
    </source>
</evidence>
<dbReference type="FunFam" id="3.30.160.60:FF:001857">
    <property type="entry name" value="Uncharacterized protein"/>
    <property type="match status" value="1"/>
</dbReference>
<dbReference type="FunFam" id="3.30.160.60:FF:002343">
    <property type="entry name" value="Zinc finger protein 33A"/>
    <property type="match status" value="1"/>
</dbReference>
<feature type="domain" description="C2H2-type" evidence="12">
    <location>
        <begin position="639"/>
        <end position="666"/>
    </location>
</feature>
<protein>
    <submittedName>
        <fullName evidence="15">Uncharacterized protein</fullName>
    </submittedName>
</protein>
<dbReference type="PROSITE" id="PS50157">
    <property type="entry name" value="ZINC_FINGER_C2H2_2"/>
    <property type="match status" value="11"/>
</dbReference>
<feature type="domain" description="SCAN box" evidence="13">
    <location>
        <begin position="54"/>
        <end position="123"/>
    </location>
</feature>
<feature type="domain" description="C2H2-type" evidence="12">
    <location>
        <begin position="387"/>
        <end position="414"/>
    </location>
</feature>
<dbReference type="Pfam" id="PF00096">
    <property type="entry name" value="zf-C2H2"/>
    <property type="match status" value="9"/>
</dbReference>
<feature type="domain" description="C2H2-type" evidence="12">
    <location>
        <begin position="471"/>
        <end position="498"/>
    </location>
</feature>
<dbReference type="SMART" id="SM00349">
    <property type="entry name" value="KRAB"/>
    <property type="match status" value="1"/>
</dbReference>
<dbReference type="InterPro" id="IPR001909">
    <property type="entry name" value="KRAB"/>
</dbReference>
<dbReference type="InterPro" id="IPR013087">
    <property type="entry name" value="Znf_C2H2_type"/>
</dbReference>
<accession>A0A8C5RX39</accession>
<dbReference type="PROSITE" id="PS50804">
    <property type="entry name" value="SCAN_BOX"/>
    <property type="match status" value="1"/>
</dbReference>
<dbReference type="GO" id="GO:0008270">
    <property type="term" value="F:zinc ion binding"/>
    <property type="evidence" value="ECO:0007669"/>
    <property type="project" value="UniProtKB-KW"/>
</dbReference>
<dbReference type="InterPro" id="IPR036051">
    <property type="entry name" value="KRAB_dom_sf"/>
</dbReference>
<dbReference type="GO" id="GO:0000978">
    <property type="term" value="F:RNA polymerase II cis-regulatory region sequence-specific DNA binding"/>
    <property type="evidence" value="ECO:0007669"/>
    <property type="project" value="TreeGrafter"/>
</dbReference>
<evidence type="ECO:0000259" key="12">
    <source>
        <dbReference type="PROSITE" id="PS50157"/>
    </source>
</evidence>
<evidence type="ECO:0000259" key="14">
    <source>
        <dbReference type="PROSITE" id="PS50805"/>
    </source>
</evidence>
<evidence type="ECO:0000256" key="10">
    <source>
        <dbReference type="ARBA" id="ARBA00023242"/>
    </source>
</evidence>
<dbReference type="GeneTree" id="ENSGT00940000154715"/>
<dbReference type="Ensembl" id="ENSLLTT00000009167.1">
    <property type="protein sequence ID" value="ENSLLTP00000008835.1"/>
    <property type="gene ID" value="ENSLLTG00000006762.1"/>
</dbReference>
<feature type="domain" description="C2H2-type" evidence="12">
    <location>
        <begin position="357"/>
        <end position="386"/>
    </location>
</feature>
<dbReference type="PANTHER" id="PTHR23226:SF377">
    <property type="entry name" value="ZINC FINGER AND SCAN DOMAIN-CONTAINING PROTEIN 20"/>
    <property type="match status" value="1"/>
</dbReference>
<dbReference type="InterPro" id="IPR036236">
    <property type="entry name" value="Znf_C2H2_sf"/>
</dbReference>
<dbReference type="SUPFAM" id="SSF47353">
    <property type="entry name" value="Retrovirus capsid dimerization domain-like"/>
    <property type="match status" value="1"/>
</dbReference>
<dbReference type="Pfam" id="PF02023">
    <property type="entry name" value="SCAN"/>
    <property type="match status" value="1"/>
</dbReference>
<evidence type="ECO:0000256" key="4">
    <source>
        <dbReference type="ARBA" id="ARBA00022737"/>
    </source>
</evidence>
<reference evidence="15" key="2">
    <citation type="submission" date="2025-09" db="UniProtKB">
        <authorList>
            <consortium name="Ensembl"/>
        </authorList>
    </citation>
    <scope>IDENTIFICATION</scope>
</reference>
<keyword evidence="5 11" id="KW-0863">Zinc-finger</keyword>
<dbReference type="SMART" id="SM00355">
    <property type="entry name" value="ZnF_C2H2"/>
    <property type="match status" value="10"/>
</dbReference>
<keyword evidence="3" id="KW-0479">Metal-binding</keyword>
<dbReference type="FunFam" id="3.30.160.60:FF:001933">
    <property type="entry name" value="Zinc finger protein 870"/>
    <property type="match status" value="1"/>
</dbReference>
<dbReference type="PANTHER" id="PTHR23226">
    <property type="entry name" value="ZINC FINGER AND SCAN DOMAIN-CONTAINING"/>
    <property type="match status" value="1"/>
</dbReference>
<dbReference type="PROSITE" id="PS50805">
    <property type="entry name" value="KRAB"/>
    <property type="match status" value="1"/>
</dbReference>
<organism evidence="15 16">
    <name type="scientific">Laticauda laticaudata</name>
    <name type="common">Blue-ringed sea krait</name>
    <name type="synonym">Blue-lipped sea krait</name>
    <dbReference type="NCBI Taxonomy" id="8630"/>
    <lineage>
        <taxon>Eukaryota</taxon>
        <taxon>Metazoa</taxon>
        <taxon>Chordata</taxon>
        <taxon>Craniata</taxon>
        <taxon>Vertebrata</taxon>
        <taxon>Euteleostomi</taxon>
        <taxon>Lepidosauria</taxon>
        <taxon>Squamata</taxon>
        <taxon>Bifurcata</taxon>
        <taxon>Unidentata</taxon>
        <taxon>Episquamata</taxon>
        <taxon>Toxicofera</taxon>
        <taxon>Serpentes</taxon>
        <taxon>Colubroidea</taxon>
        <taxon>Elapidae</taxon>
        <taxon>Laticaudinae</taxon>
        <taxon>Laticauda</taxon>
    </lineage>
</organism>
<evidence type="ECO:0000259" key="13">
    <source>
        <dbReference type="PROSITE" id="PS50804"/>
    </source>
</evidence>
<feature type="domain" description="KRAB" evidence="14">
    <location>
        <begin position="190"/>
        <end position="284"/>
    </location>
</feature>
<dbReference type="Gene3D" id="3.30.160.60">
    <property type="entry name" value="Classic Zinc Finger"/>
    <property type="match status" value="11"/>
</dbReference>
<dbReference type="FunFam" id="3.30.160.60:FF:002063">
    <property type="entry name" value="RB associated KRAB zinc finger"/>
    <property type="match status" value="1"/>
</dbReference>
<keyword evidence="4" id="KW-0677">Repeat</keyword>
<keyword evidence="8" id="KW-0238">DNA-binding</keyword>
<dbReference type="Gene3D" id="6.10.140.140">
    <property type="match status" value="1"/>
</dbReference>
<proteinExistence type="inferred from homology"/>
<feature type="domain" description="C2H2-type" evidence="12">
    <location>
        <begin position="499"/>
        <end position="526"/>
    </location>
</feature>
<evidence type="ECO:0000256" key="11">
    <source>
        <dbReference type="PROSITE-ProRule" id="PRU00042"/>
    </source>
</evidence>
<dbReference type="InterPro" id="IPR038269">
    <property type="entry name" value="SCAN_sf"/>
</dbReference>
<dbReference type="FunFam" id="3.30.160.60:FF:000688">
    <property type="entry name" value="zinc finger protein 197 isoform X1"/>
    <property type="match status" value="3"/>
</dbReference>
<keyword evidence="7" id="KW-0805">Transcription regulation</keyword>
<dbReference type="SUPFAM" id="SSF57667">
    <property type="entry name" value="beta-beta-alpha zinc fingers"/>
    <property type="match status" value="6"/>
</dbReference>
<comment type="subcellular location">
    <subcellularLocation>
        <location evidence="1">Nucleus</location>
    </subcellularLocation>
</comment>
<evidence type="ECO:0000256" key="3">
    <source>
        <dbReference type="ARBA" id="ARBA00022723"/>
    </source>
</evidence>
<evidence type="ECO:0000256" key="7">
    <source>
        <dbReference type="ARBA" id="ARBA00023015"/>
    </source>
</evidence>
<dbReference type="SUPFAM" id="SSF109640">
    <property type="entry name" value="KRAB domain (Kruppel-associated box)"/>
    <property type="match status" value="1"/>
</dbReference>
<feature type="domain" description="C2H2-type" evidence="12">
    <location>
        <begin position="583"/>
        <end position="610"/>
    </location>
</feature>
<dbReference type="PROSITE" id="PS00028">
    <property type="entry name" value="ZINC_FINGER_C2H2_1"/>
    <property type="match status" value="10"/>
</dbReference>
<feature type="domain" description="C2H2-type" evidence="12">
    <location>
        <begin position="555"/>
        <end position="582"/>
    </location>
</feature>
<keyword evidence="16" id="KW-1185">Reference proteome</keyword>
<dbReference type="CDD" id="cd07765">
    <property type="entry name" value="KRAB_A-box"/>
    <property type="match status" value="1"/>
</dbReference>
<dbReference type="SMART" id="SM00431">
    <property type="entry name" value="SCAN"/>
    <property type="match status" value="1"/>
</dbReference>
<dbReference type="FunFam" id="3.30.160.60:FF:000478">
    <property type="entry name" value="Zinc finger protein 133"/>
    <property type="match status" value="1"/>
</dbReference>
<feature type="domain" description="C2H2-type" evidence="12">
    <location>
        <begin position="443"/>
        <end position="470"/>
    </location>
</feature>
<evidence type="ECO:0000256" key="6">
    <source>
        <dbReference type="ARBA" id="ARBA00022833"/>
    </source>
</evidence>
<dbReference type="AlphaFoldDB" id="A0A8C5RX39"/>
<reference evidence="15" key="1">
    <citation type="submission" date="2025-08" db="UniProtKB">
        <authorList>
            <consortium name="Ensembl"/>
        </authorList>
    </citation>
    <scope>IDENTIFICATION</scope>
</reference>
<dbReference type="Gene3D" id="1.10.4020.10">
    <property type="entry name" value="DNA breaking-rejoining enzymes"/>
    <property type="match status" value="1"/>
</dbReference>
<dbReference type="GO" id="GO:0005634">
    <property type="term" value="C:nucleus"/>
    <property type="evidence" value="ECO:0007669"/>
    <property type="project" value="UniProtKB-SubCell"/>
</dbReference>
<keyword evidence="9" id="KW-0804">Transcription</keyword>
<evidence type="ECO:0000313" key="16">
    <source>
        <dbReference type="Proteomes" id="UP000694406"/>
    </source>
</evidence>
<feature type="domain" description="C2H2-type" evidence="12">
    <location>
        <begin position="527"/>
        <end position="554"/>
    </location>
</feature>
<sequence>METQLLASEITKKGPSAVQDGSCGEIRASIEQEILEEENIIHSEIQPWNFRSVQEAEGPRGLCSQLHKFSRQWLKREKYTKAQMLDLVVLEQFLALLPPEMESWVQECGAETSSQAVALVEGLLLSQVEEQKEQVELQIKDIEERRNLGNILPELFFRRFSQEDPNEDASGGLHSGDEGVVELPNQEGPVSFREVSVYFSEEEWSRLDPDQKALYWEVMLENHRNMASLGDDGQENRDSDELLQGITAGDTMETSVIEMEVERYEEKQSDDWNQESSPCTDASVQDYVVQEGKIEEYIGESVKQIKEEIDADGHYSSQTNGEGNIFRDNGKNYNWTFTLSGGNRSLTSQKRPHTEEKQSKSWECEETFRKGYRLTSHNWNHTGEKPYKCRECGKCFRRQSNLSTHKRIHTGQKPHKCRECGKAFAYPSKLTTHEIVHKKEKPYKCRECGKCFRRQSNLSSHKRIHTGQKPHKCMECGKAFAYPSKLTTHEIVHKKEKPYKCRECGKSFKTSRCFTFHKRIHTGEKPYQCTECGKNFRLRQQLTLHNWIHTGQKPHKCRECGKTFAYPSKLITHELVHKKEKPYKCRECGKSFKTSSYLTSHKRTHTGEKPYQCMDCGKSFRSSHQRTLHSWIHTGQKPYTCMECGKNFARNSSLTLHKKIHTGEAIYMHGVWTDLCSEQFSYFS</sequence>
<evidence type="ECO:0000256" key="8">
    <source>
        <dbReference type="ARBA" id="ARBA00023125"/>
    </source>
</evidence>
<dbReference type="GO" id="GO:0000981">
    <property type="term" value="F:DNA-binding transcription factor activity, RNA polymerase II-specific"/>
    <property type="evidence" value="ECO:0007669"/>
    <property type="project" value="TreeGrafter"/>
</dbReference>
<evidence type="ECO:0000256" key="5">
    <source>
        <dbReference type="ARBA" id="ARBA00022771"/>
    </source>
</evidence>
<evidence type="ECO:0000256" key="9">
    <source>
        <dbReference type="ARBA" id="ARBA00023163"/>
    </source>
</evidence>
<keyword evidence="10" id="KW-0539">Nucleus</keyword>
<feature type="domain" description="C2H2-type" evidence="12">
    <location>
        <begin position="611"/>
        <end position="638"/>
    </location>
</feature>
<dbReference type="Proteomes" id="UP000694406">
    <property type="component" value="Unplaced"/>
</dbReference>
<comment type="similarity">
    <text evidence="2">Belongs to the krueppel C2H2-type zinc-finger protein family.</text>
</comment>
<name>A0A8C5RX39_LATLA</name>
<dbReference type="FunFam" id="3.30.160.60:FF:000454">
    <property type="entry name" value="Zinc finger protein 624"/>
    <property type="match status" value="1"/>
</dbReference>
<dbReference type="FunFam" id="3.30.160.60:FF:001747">
    <property type="match status" value="1"/>
</dbReference>
<feature type="domain" description="C2H2-type" evidence="12">
    <location>
        <begin position="415"/>
        <end position="442"/>
    </location>
</feature>
<evidence type="ECO:0000313" key="15">
    <source>
        <dbReference type="Ensembl" id="ENSLLTP00000008835.1"/>
    </source>
</evidence>
<dbReference type="InterPro" id="IPR003309">
    <property type="entry name" value="SCAN_dom"/>
</dbReference>
<evidence type="ECO:0000256" key="2">
    <source>
        <dbReference type="ARBA" id="ARBA00006991"/>
    </source>
</evidence>
<dbReference type="Pfam" id="PF01352">
    <property type="entry name" value="KRAB"/>
    <property type="match status" value="1"/>
</dbReference>
<keyword evidence="6" id="KW-0862">Zinc</keyword>